<evidence type="ECO:0000313" key="7">
    <source>
        <dbReference type="EMBL" id="MCT2583526.1"/>
    </source>
</evidence>
<dbReference type="InterPro" id="IPR029045">
    <property type="entry name" value="ClpP/crotonase-like_dom_sf"/>
</dbReference>
<keyword evidence="4" id="KW-0443">Lipid metabolism</keyword>
<dbReference type="InterPro" id="IPR045002">
    <property type="entry name" value="Ech1-like"/>
</dbReference>
<evidence type="ECO:0000256" key="2">
    <source>
        <dbReference type="ARBA" id="ARBA00005254"/>
    </source>
</evidence>
<comment type="pathway">
    <text evidence="1">Lipid metabolism; fatty acid beta-oxidation.</text>
</comment>
<keyword evidence="3" id="KW-0276">Fatty acid metabolism</keyword>
<evidence type="ECO:0000256" key="3">
    <source>
        <dbReference type="ARBA" id="ARBA00022832"/>
    </source>
</evidence>
<name>A0ABT2J752_9PSEU</name>
<evidence type="ECO:0000256" key="1">
    <source>
        <dbReference type="ARBA" id="ARBA00005005"/>
    </source>
</evidence>
<evidence type="ECO:0000256" key="5">
    <source>
        <dbReference type="ARBA" id="ARBA00023235"/>
    </source>
</evidence>
<dbReference type="InterPro" id="IPR001753">
    <property type="entry name" value="Enoyl-CoA_hydra/iso"/>
</dbReference>
<keyword evidence="5" id="KW-0413">Isomerase</keyword>
<dbReference type="SUPFAM" id="SSF52096">
    <property type="entry name" value="ClpP/crotonase"/>
    <property type="match status" value="1"/>
</dbReference>
<proteinExistence type="inferred from homology"/>
<keyword evidence="8" id="KW-1185">Reference proteome</keyword>
<dbReference type="CDD" id="cd06558">
    <property type="entry name" value="crotonase-like"/>
    <property type="match status" value="1"/>
</dbReference>
<dbReference type="EMBL" id="JAFFZE010000009">
    <property type="protein sequence ID" value="MCT2583526.1"/>
    <property type="molecule type" value="Genomic_DNA"/>
</dbReference>
<dbReference type="InterPro" id="IPR018376">
    <property type="entry name" value="Enoyl-CoA_hyd/isom_CS"/>
</dbReference>
<dbReference type="InterPro" id="IPR014748">
    <property type="entry name" value="Enoyl-CoA_hydra_C"/>
</dbReference>
<dbReference type="PANTHER" id="PTHR43149:SF1">
    <property type="entry name" value="DELTA(3,5)-DELTA(2,4)-DIENOYL-COA ISOMERASE, MITOCHONDRIAL"/>
    <property type="match status" value="1"/>
</dbReference>
<evidence type="ECO:0000313" key="8">
    <source>
        <dbReference type="Proteomes" id="UP001156441"/>
    </source>
</evidence>
<gene>
    <name evidence="7" type="ORF">JT362_10395</name>
</gene>
<sequence>MVEVELHRPERLNAMSVELIDDLHAVLAALAGRTDVRVVVLTGAGRGFCAGLDLHDYGEAGPAETPQARFALQERIAALVTGLRDLPQVVVAAVHGAAAGGGLALALGADVRVAGPAARFAVSFVRVGLSGADIGVSWLLPRLVGASAAFELLLTGRAVDADEAARMGLVTRVADDPRAAAHEVAAEVLANSPMGVRMTKQVMWSQLEVGSLRAGIDLENRTQIMTSFTRDHVEAVDAFADRRPPRFEDR</sequence>
<reference evidence="7 8" key="1">
    <citation type="submission" date="2021-02" db="EMBL/GenBank/DDBJ databases">
        <title>Actinophytocola xerophila sp. nov., isolated from soil of cotton cropping field.</title>
        <authorList>
            <person name="Huang R."/>
            <person name="Chen X."/>
            <person name="Ge X."/>
            <person name="Liu W."/>
        </authorList>
    </citation>
    <scope>NUCLEOTIDE SEQUENCE [LARGE SCALE GENOMIC DNA]</scope>
    <source>
        <strain evidence="7 8">S1-96</strain>
    </source>
</reference>
<evidence type="ECO:0000256" key="4">
    <source>
        <dbReference type="ARBA" id="ARBA00023098"/>
    </source>
</evidence>
<protein>
    <submittedName>
        <fullName evidence="7">Enoyl-CoA hydratase/isomerase family protein</fullName>
    </submittedName>
</protein>
<comment type="caution">
    <text evidence="7">The sequence shown here is derived from an EMBL/GenBank/DDBJ whole genome shotgun (WGS) entry which is preliminary data.</text>
</comment>
<evidence type="ECO:0000256" key="6">
    <source>
        <dbReference type="RuleBase" id="RU003707"/>
    </source>
</evidence>
<dbReference type="PROSITE" id="PS00166">
    <property type="entry name" value="ENOYL_COA_HYDRATASE"/>
    <property type="match status" value="1"/>
</dbReference>
<dbReference type="PANTHER" id="PTHR43149">
    <property type="entry name" value="ENOYL-COA HYDRATASE"/>
    <property type="match status" value="1"/>
</dbReference>
<dbReference type="Proteomes" id="UP001156441">
    <property type="component" value="Unassembled WGS sequence"/>
</dbReference>
<dbReference type="Pfam" id="PF00378">
    <property type="entry name" value="ECH_1"/>
    <property type="match status" value="1"/>
</dbReference>
<accession>A0ABT2J752</accession>
<organism evidence="7 8">
    <name type="scientific">Actinophytocola gossypii</name>
    <dbReference type="NCBI Taxonomy" id="2812003"/>
    <lineage>
        <taxon>Bacteria</taxon>
        <taxon>Bacillati</taxon>
        <taxon>Actinomycetota</taxon>
        <taxon>Actinomycetes</taxon>
        <taxon>Pseudonocardiales</taxon>
        <taxon>Pseudonocardiaceae</taxon>
    </lineage>
</organism>
<comment type="similarity">
    <text evidence="2 6">Belongs to the enoyl-CoA hydratase/isomerase family.</text>
</comment>
<dbReference type="Gene3D" id="1.10.12.10">
    <property type="entry name" value="Lyase 2-enoyl-coa Hydratase, Chain A, domain 2"/>
    <property type="match status" value="1"/>
</dbReference>
<dbReference type="Gene3D" id="3.90.226.10">
    <property type="entry name" value="2-enoyl-CoA Hydratase, Chain A, domain 1"/>
    <property type="match status" value="1"/>
</dbReference>